<keyword evidence="3" id="KW-0472">Membrane</keyword>
<reference evidence="5" key="1">
    <citation type="submission" date="2006-10" db="EMBL/GenBank/DDBJ databases">
        <title>Complete sequence of Solibacter usitatus Ellin6076.</title>
        <authorList>
            <consortium name="US DOE Joint Genome Institute"/>
            <person name="Copeland A."/>
            <person name="Lucas S."/>
            <person name="Lapidus A."/>
            <person name="Barry K."/>
            <person name="Detter J.C."/>
            <person name="Glavina del Rio T."/>
            <person name="Hammon N."/>
            <person name="Israni S."/>
            <person name="Dalin E."/>
            <person name="Tice H."/>
            <person name="Pitluck S."/>
            <person name="Thompson L.S."/>
            <person name="Brettin T."/>
            <person name="Bruce D."/>
            <person name="Han C."/>
            <person name="Tapia R."/>
            <person name="Gilna P."/>
            <person name="Schmutz J."/>
            <person name="Larimer F."/>
            <person name="Land M."/>
            <person name="Hauser L."/>
            <person name="Kyrpides N."/>
            <person name="Mikhailova N."/>
            <person name="Janssen P.H."/>
            <person name="Kuske C.R."/>
            <person name="Richardson P."/>
        </authorList>
    </citation>
    <scope>NUCLEOTIDE SEQUENCE</scope>
    <source>
        <strain evidence="5">Ellin6076</strain>
    </source>
</reference>
<dbReference type="InterPro" id="IPR010559">
    <property type="entry name" value="Sig_transdc_His_kin_internal"/>
</dbReference>
<sequence>MSQPPDSAIRRWLAYWLAWTTAGLFYITQDFMTRLSRNESIPWRNVVIGWMTAMYICALFTPAILWFGRRWAVDAGDRRQHIGIHLGASVVLSLVSTALEVPVLGAIGLLPPFGHTTSFAADFWHLLPYDLHGGIVRYWAVIAVQALFRSNREARRREREALELKVQSSQLAEQLTASQLNALKMQMHPHFLFNTLSAIMVLVRQGKGHEAETMLSRLGDLLRHTLDDVEAQEVPLWRELDFLRLYLSIEQVRFEDRLHVRIDAGPEVSEALVPHMVLQPIVENAVRHGLGQSEEPVLIHVSISRVNGQLSLTVQDDGPGCPDRVFNGKGIGLTNTRNRLKRLYGAEATFLAENRLPRGVQVTMSLPFREERVGDQE</sequence>
<evidence type="ECO:0000259" key="4">
    <source>
        <dbReference type="SMART" id="SM00387"/>
    </source>
</evidence>
<dbReference type="STRING" id="234267.Acid_4303"/>
<feature type="transmembrane region" description="Helical" evidence="3">
    <location>
        <begin position="131"/>
        <end position="148"/>
    </location>
</feature>
<organism evidence="5">
    <name type="scientific">Solibacter usitatus (strain Ellin6076)</name>
    <dbReference type="NCBI Taxonomy" id="234267"/>
    <lineage>
        <taxon>Bacteria</taxon>
        <taxon>Pseudomonadati</taxon>
        <taxon>Acidobacteriota</taxon>
        <taxon>Terriglobia</taxon>
        <taxon>Bryobacterales</taxon>
        <taxon>Solibacteraceae</taxon>
        <taxon>Candidatus Solibacter</taxon>
    </lineage>
</organism>
<dbReference type="PANTHER" id="PTHR34220:SF7">
    <property type="entry name" value="SENSOR HISTIDINE KINASE YPDA"/>
    <property type="match status" value="1"/>
</dbReference>
<dbReference type="Pfam" id="PF06580">
    <property type="entry name" value="His_kinase"/>
    <property type="match status" value="1"/>
</dbReference>
<evidence type="ECO:0000256" key="3">
    <source>
        <dbReference type="SAM" id="Phobius"/>
    </source>
</evidence>
<dbReference type="SMART" id="SM00387">
    <property type="entry name" value="HATPase_c"/>
    <property type="match status" value="1"/>
</dbReference>
<proteinExistence type="predicted"/>
<dbReference type="AlphaFoldDB" id="Q01YK0"/>
<protein>
    <recommendedName>
        <fullName evidence="2">histidine kinase</fullName>
        <ecNumber evidence="2">2.7.13.3</ecNumber>
    </recommendedName>
</protein>
<feature type="transmembrane region" description="Helical" evidence="3">
    <location>
        <begin position="48"/>
        <end position="67"/>
    </location>
</feature>
<dbReference type="InterPro" id="IPR050640">
    <property type="entry name" value="Bact_2-comp_sensor_kinase"/>
</dbReference>
<dbReference type="eggNOG" id="COG2972">
    <property type="taxonomic scope" value="Bacteria"/>
</dbReference>
<dbReference type="KEGG" id="sus:Acid_4303"/>
<dbReference type="InterPro" id="IPR036890">
    <property type="entry name" value="HATPase_C_sf"/>
</dbReference>
<dbReference type="Pfam" id="PF02518">
    <property type="entry name" value="HATPase_c"/>
    <property type="match status" value="1"/>
</dbReference>
<dbReference type="PRINTS" id="PR00344">
    <property type="entry name" value="BCTRLSENSOR"/>
</dbReference>
<dbReference type="HOGENOM" id="CLU_020473_1_1_0"/>
<accession>Q01YK0</accession>
<keyword evidence="5" id="KW-0418">Kinase</keyword>
<keyword evidence="5" id="KW-0808">Transferase</keyword>
<dbReference type="PANTHER" id="PTHR34220">
    <property type="entry name" value="SENSOR HISTIDINE KINASE YPDA"/>
    <property type="match status" value="1"/>
</dbReference>
<dbReference type="GO" id="GO:0016020">
    <property type="term" value="C:membrane"/>
    <property type="evidence" value="ECO:0007669"/>
    <property type="project" value="InterPro"/>
</dbReference>
<dbReference type="InterPro" id="IPR004358">
    <property type="entry name" value="Sig_transdc_His_kin-like_C"/>
</dbReference>
<dbReference type="GO" id="GO:0000155">
    <property type="term" value="F:phosphorelay sensor kinase activity"/>
    <property type="evidence" value="ECO:0007669"/>
    <property type="project" value="InterPro"/>
</dbReference>
<dbReference type="InterPro" id="IPR003594">
    <property type="entry name" value="HATPase_dom"/>
</dbReference>
<evidence type="ECO:0000313" key="5">
    <source>
        <dbReference type="EMBL" id="ABJ85265.1"/>
    </source>
</evidence>
<keyword evidence="3" id="KW-1133">Transmembrane helix</keyword>
<dbReference type="SUPFAM" id="SSF55874">
    <property type="entry name" value="ATPase domain of HSP90 chaperone/DNA topoisomerase II/histidine kinase"/>
    <property type="match status" value="1"/>
</dbReference>
<dbReference type="Gene3D" id="3.30.565.10">
    <property type="entry name" value="Histidine kinase-like ATPase, C-terminal domain"/>
    <property type="match status" value="1"/>
</dbReference>
<name>Q01YK0_SOLUE</name>
<dbReference type="EC" id="2.7.13.3" evidence="2"/>
<dbReference type="InParanoid" id="Q01YK0"/>
<feature type="domain" description="Histidine kinase/HSP90-like ATPase" evidence="4">
    <location>
        <begin position="269"/>
        <end position="370"/>
    </location>
</feature>
<evidence type="ECO:0000256" key="1">
    <source>
        <dbReference type="ARBA" id="ARBA00000085"/>
    </source>
</evidence>
<feature type="transmembrane region" description="Helical" evidence="3">
    <location>
        <begin position="88"/>
        <end position="111"/>
    </location>
</feature>
<comment type="catalytic activity">
    <reaction evidence="1">
        <text>ATP + protein L-histidine = ADP + protein N-phospho-L-histidine.</text>
        <dbReference type="EC" id="2.7.13.3"/>
    </reaction>
</comment>
<dbReference type="EMBL" id="CP000473">
    <property type="protein sequence ID" value="ABJ85265.1"/>
    <property type="molecule type" value="Genomic_DNA"/>
</dbReference>
<feature type="transmembrane region" description="Helical" evidence="3">
    <location>
        <begin position="12"/>
        <end position="28"/>
    </location>
</feature>
<keyword evidence="3" id="KW-0812">Transmembrane</keyword>
<evidence type="ECO:0000256" key="2">
    <source>
        <dbReference type="ARBA" id="ARBA00012438"/>
    </source>
</evidence>
<gene>
    <name evidence="5" type="ordered locus">Acid_4303</name>
</gene>
<dbReference type="OrthoDB" id="105609at2"/>